<dbReference type="EMBL" id="BOOY01000043">
    <property type="protein sequence ID" value="GIJ06620.1"/>
    <property type="molecule type" value="Genomic_DNA"/>
</dbReference>
<protein>
    <recommendedName>
        <fullName evidence="4">DUF2306 domain-containing protein</fullName>
    </recommendedName>
</protein>
<accession>A0A8J3YET2</accession>
<evidence type="ECO:0008006" key="4">
    <source>
        <dbReference type="Google" id="ProtNLM"/>
    </source>
</evidence>
<keyword evidence="1" id="KW-1133">Transmembrane helix</keyword>
<feature type="transmembrane region" description="Helical" evidence="1">
    <location>
        <begin position="57"/>
        <end position="78"/>
    </location>
</feature>
<dbReference type="AlphaFoldDB" id="A0A8J3YET2"/>
<sequence>MTSAVAARVLGVEVPDAGPVFLAALALHILAGLVAVVTGTVAALARKRRGRHPRAGTAFLTAVAVIVATATVMAAIRWQHNRHLLAVAAVTAALAATGWTARRRRWQRWMLWHGVAMSGAFVAVLTGFYVDNGPQLPVWNRLPPLAFWFLPAAVGVPLTWRALVRNGAMPGRRTR</sequence>
<name>A0A8J3YET2_9ACTN</name>
<keyword evidence="3" id="KW-1185">Reference proteome</keyword>
<comment type="caution">
    <text evidence="2">The sequence shown here is derived from an EMBL/GenBank/DDBJ whole genome shotgun (WGS) entry which is preliminary data.</text>
</comment>
<evidence type="ECO:0000313" key="2">
    <source>
        <dbReference type="EMBL" id="GIJ06620.1"/>
    </source>
</evidence>
<proteinExistence type="predicted"/>
<feature type="transmembrane region" description="Helical" evidence="1">
    <location>
        <begin position="20"/>
        <end position="45"/>
    </location>
</feature>
<reference evidence="2" key="1">
    <citation type="submission" date="2021-01" db="EMBL/GenBank/DDBJ databases">
        <title>Whole genome shotgun sequence of Spirilliplanes yamanashiensis NBRC 15828.</title>
        <authorList>
            <person name="Komaki H."/>
            <person name="Tamura T."/>
        </authorList>
    </citation>
    <scope>NUCLEOTIDE SEQUENCE</scope>
    <source>
        <strain evidence="2">NBRC 15828</strain>
    </source>
</reference>
<dbReference type="Proteomes" id="UP000652013">
    <property type="component" value="Unassembled WGS sequence"/>
</dbReference>
<gene>
    <name evidence="2" type="ORF">Sya03_59720</name>
</gene>
<keyword evidence="1" id="KW-0472">Membrane</keyword>
<evidence type="ECO:0000313" key="3">
    <source>
        <dbReference type="Proteomes" id="UP000652013"/>
    </source>
</evidence>
<feature type="transmembrane region" description="Helical" evidence="1">
    <location>
        <begin position="84"/>
        <end position="102"/>
    </location>
</feature>
<organism evidence="2 3">
    <name type="scientific">Spirilliplanes yamanashiensis</name>
    <dbReference type="NCBI Taxonomy" id="42233"/>
    <lineage>
        <taxon>Bacteria</taxon>
        <taxon>Bacillati</taxon>
        <taxon>Actinomycetota</taxon>
        <taxon>Actinomycetes</taxon>
        <taxon>Micromonosporales</taxon>
        <taxon>Micromonosporaceae</taxon>
        <taxon>Spirilliplanes</taxon>
    </lineage>
</organism>
<dbReference type="RefSeq" id="WP_203941782.1">
    <property type="nucleotide sequence ID" value="NZ_BAAAGJ010000001.1"/>
</dbReference>
<feature type="transmembrane region" description="Helical" evidence="1">
    <location>
        <begin position="109"/>
        <end position="130"/>
    </location>
</feature>
<feature type="transmembrane region" description="Helical" evidence="1">
    <location>
        <begin position="145"/>
        <end position="164"/>
    </location>
</feature>
<keyword evidence="1" id="KW-0812">Transmembrane</keyword>
<evidence type="ECO:0000256" key="1">
    <source>
        <dbReference type="SAM" id="Phobius"/>
    </source>
</evidence>